<accession>A0ACB9JYF1</accession>
<sequence>MEDDSLREVKLVEDDLLAFQDMKSFVMGNVYDVQCIENLVSLSEKKGSMDWISSMKDEEEDVSLDMEGEEKDDDILLEDNIRLEASPDDYVENGDKPESKEGAGTTDDLIPSGVRTPLFKYLVKGINPRQGGGEIV</sequence>
<protein>
    <submittedName>
        <fullName evidence="1">Uncharacterized protein</fullName>
    </submittedName>
</protein>
<organism evidence="1 2">
    <name type="scientific">Smallanthus sonchifolius</name>
    <dbReference type="NCBI Taxonomy" id="185202"/>
    <lineage>
        <taxon>Eukaryota</taxon>
        <taxon>Viridiplantae</taxon>
        <taxon>Streptophyta</taxon>
        <taxon>Embryophyta</taxon>
        <taxon>Tracheophyta</taxon>
        <taxon>Spermatophyta</taxon>
        <taxon>Magnoliopsida</taxon>
        <taxon>eudicotyledons</taxon>
        <taxon>Gunneridae</taxon>
        <taxon>Pentapetalae</taxon>
        <taxon>asterids</taxon>
        <taxon>campanulids</taxon>
        <taxon>Asterales</taxon>
        <taxon>Asteraceae</taxon>
        <taxon>Asteroideae</taxon>
        <taxon>Heliantheae alliance</taxon>
        <taxon>Millerieae</taxon>
        <taxon>Smallanthus</taxon>
    </lineage>
</organism>
<gene>
    <name evidence="1" type="ORF">L1987_06449</name>
</gene>
<reference evidence="1 2" key="2">
    <citation type="journal article" date="2022" name="Mol. Ecol. Resour.">
        <title>The genomes of chicory, endive, great burdock and yacon provide insights into Asteraceae paleo-polyploidization history and plant inulin production.</title>
        <authorList>
            <person name="Fan W."/>
            <person name="Wang S."/>
            <person name="Wang H."/>
            <person name="Wang A."/>
            <person name="Jiang F."/>
            <person name="Liu H."/>
            <person name="Zhao H."/>
            <person name="Xu D."/>
            <person name="Zhang Y."/>
        </authorList>
    </citation>
    <scope>NUCLEOTIDE SEQUENCE [LARGE SCALE GENOMIC DNA]</scope>
    <source>
        <strain evidence="2">cv. Yunnan</strain>
        <tissue evidence="1">Leaves</tissue>
    </source>
</reference>
<dbReference type="Proteomes" id="UP001056120">
    <property type="component" value="Linkage Group LG02"/>
</dbReference>
<evidence type="ECO:0000313" key="2">
    <source>
        <dbReference type="Proteomes" id="UP001056120"/>
    </source>
</evidence>
<proteinExistence type="predicted"/>
<comment type="caution">
    <text evidence="1">The sequence shown here is derived from an EMBL/GenBank/DDBJ whole genome shotgun (WGS) entry which is preliminary data.</text>
</comment>
<evidence type="ECO:0000313" key="1">
    <source>
        <dbReference type="EMBL" id="KAI3824975.1"/>
    </source>
</evidence>
<reference evidence="2" key="1">
    <citation type="journal article" date="2022" name="Mol. Ecol. Resour.">
        <title>The genomes of chicory, endive, great burdock and yacon provide insights into Asteraceae palaeo-polyploidization history and plant inulin production.</title>
        <authorList>
            <person name="Fan W."/>
            <person name="Wang S."/>
            <person name="Wang H."/>
            <person name="Wang A."/>
            <person name="Jiang F."/>
            <person name="Liu H."/>
            <person name="Zhao H."/>
            <person name="Xu D."/>
            <person name="Zhang Y."/>
        </authorList>
    </citation>
    <scope>NUCLEOTIDE SEQUENCE [LARGE SCALE GENOMIC DNA]</scope>
    <source>
        <strain evidence="2">cv. Yunnan</strain>
    </source>
</reference>
<keyword evidence="2" id="KW-1185">Reference proteome</keyword>
<name>A0ACB9JYF1_9ASTR</name>
<dbReference type="EMBL" id="CM042019">
    <property type="protein sequence ID" value="KAI3824975.1"/>
    <property type="molecule type" value="Genomic_DNA"/>
</dbReference>